<dbReference type="PROSITE" id="PS50110">
    <property type="entry name" value="RESPONSE_REGULATORY"/>
    <property type="match status" value="1"/>
</dbReference>
<evidence type="ECO:0000256" key="4">
    <source>
        <dbReference type="ARBA" id="ARBA00023163"/>
    </source>
</evidence>
<keyword evidence="2" id="KW-0067">ATP-binding</keyword>
<dbReference type="RefSeq" id="WP_405280459.1">
    <property type="nucleotide sequence ID" value="NZ_JBBHLI010000012.1"/>
</dbReference>
<organism evidence="9 10">
    <name type="scientific">Gaopeijia maritima</name>
    <dbReference type="NCBI Taxonomy" id="3119007"/>
    <lineage>
        <taxon>Bacteria</taxon>
        <taxon>Pseudomonadati</taxon>
        <taxon>Gemmatimonadota</taxon>
        <taxon>Longimicrobiia</taxon>
        <taxon>Gaopeijiales</taxon>
        <taxon>Gaopeijiaceae</taxon>
        <taxon>Gaopeijia</taxon>
    </lineage>
</organism>
<sequence>MTPPRRILIVDDDRTFRLSTGELLRQDGHEVEMAADAAEAVATLDQARYDLVLLDMRMPGMDGLTAVEVLRKRGLGTPILMISGFGTIDTAVESLHRGADHFLSKPVDPDLLSARVAELLERRPAEERVREGALGSMVGHSSAMREVFEAVRQVAPTETTVLVQGETGTGKELLARAVHDLSDRAGGPFVPVNCAGLAEGVLESELFGHVRGAFTGAVADREGLFAAARGGTLFLDEVGDVSLALQQRLLRVLQEREVTPVGSSRARKVDVRVVAATHRDLRDEVARGRFREDLYYRLDIFRIDVPPLRARRADIPLLVEAALVRLRERSPRDPPSAVSPLAMRLLRAHDWPGNVRELFAVLESAAIRARGLRIEGQHLPAAIRDPGGEGGDGGRESRYQASSDADERAAILAALDEAAGSRSRAAELLGMSRTTLWRRMRDFGIGEE</sequence>
<dbReference type="PANTHER" id="PTHR32071:SF122">
    <property type="entry name" value="SIGMA FACTOR"/>
    <property type="match status" value="1"/>
</dbReference>
<dbReference type="Pfam" id="PF02954">
    <property type="entry name" value="HTH_8"/>
    <property type="match status" value="1"/>
</dbReference>
<dbReference type="PROSITE" id="PS50045">
    <property type="entry name" value="SIGMA54_INTERACT_4"/>
    <property type="match status" value="1"/>
</dbReference>
<dbReference type="PRINTS" id="PR01590">
    <property type="entry name" value="HTHFIS"/>
</dbReference>
<dbReference type="SUPFAM" id="SSF52540">
    <property type="entry name" value="P-loop containing nucleoside triphosphate hydrolases"/>
    <property type="match status" value="1"/>
</dbReference>
<dbReference type="Pfam" id="PF00158">
    <property type="entry name" value="Sigma54_activat"/>
    <property type="match status" value="1"/>
</dbReference>
<comment type="caution">
    <text evidence="9">The sequence shown here is derived from an EMBL/GenBank/DDBJ whole genome shotgun (WGS) entry which is preliminary data.</text>
</comment>
<dbReference type="InterPro" id="IPR058031">
    <property type="entry name" value="AAA_lid_NorR"/>
</dbReference>
<keyword evidence="4" id="KW-0804">Transcription</keyword>
<feature type="modified residue" description="4-aspartylphosphate" evidence="5">
    <location>
        <position position="55"/>
    </location>
</feature>
<dbReference type="Gene3D" id="1.10.8.60">
    <property type="match status" value="1"/>
</dbReference>
<evidence type="ECO:0000313" key="10">
    <source>
        <dbReference type="Proteomes" id="UP001484239"/>
    </source>
</evidence>
<feature type="domain" description="Sigma-54 factor interaction" evidence="7">
    <location>
        <begin position="137"/>
        <end position="367"/>
    </location>
</feature>
<evidence type="ECO:0000256" key="6">
    <source>
        <dbReference type="SAM" id="MobiDB-lite"/>
    </source>
</evidence>
<dbReference type="PROSITE" id="PS00688">
    <property type="entry name" value="SIGMA54_INTERACT_3"/>
    <property type="match status" value="1"/>
</dbReference>
<name>A0ABU9EF29_9BACT</name>
<evidence type="ECO:0000256" key="5">
    <source>
        <dbReference type="PROSITE-ProRule" id="PRU00169"/>
    </source>
</evidence>
<dbReference type="CDD" id="cd00009">
    <property type="entry name" value="AAA"/>
    <property type="match status" value="1"/>
</dbReference>
<dbReference type="Gene3D" id="1.10.10.60">
    <property type="entry name" value="Homeodomain-like"/>
    <property type="match status" value="1"/>
</dbReference>
<feature type="domain" description="Response regulatory" evidence="8">
    <location>
        <begin position="6"/>
        <end position="120"/>
    </location>
</feature>
<dbReference type="InterPro" id="IPR003593">
    <property type="entry name" value="AAA+_ATPase"/>
</dbReference>
<keyword evidence="3" id="KW-0805">Transcription regulation</keyword>
<dbReference type="Pfam" id="PF25601">
    <property type="entry name" value="AAA_lid_14"/>
    <property type="match status" value="1"/>
</dbReference>
<dbReference type="InterPro" id="IPR009057">
    <property type="entry name" value="Homeodomain-like_sf"/>
</dbReference>
<keyword evidence="5" id="KW-0597">Phosphoprotein</keyword>
<accession>A0ABU9EF29</accession>
<dbReference type="InterPro" id="IPR011006">
    <property type="entry name" value="CheY-like_superfamily"/>
</dbReference>
<protein>
    <submittedName>
        <fullName evidence="9">Sigma-54 dependent transcriptional regulator</fullName>
    </submittedName>
</protein>
<dbReference type="InterPro" id="IPR002197">
    <property type="entry name" value="HTH_Fis"/>
</dbReference>
<dbReference type="PROSITE" id="PS00675">
    <property type="entry name" value="SIGMA54_INTERACT_1"/>
    <property type="match status" value="1"/>
</dbReference>
<proteinExistence type="predicted"/>
<evidence type="ECO:0000256" key="2">
    <source>
        <dbReference type="ARBA" id="ARBA00022840"/>
    </source>
</evidence>
<evidence type="ECO:0000313" key="9">
    <source>
        <dbReference type="EMBL" id="MEK9502570.1"/>
    </source>
</evidence>
<dbReference type="InterPro" id="IPR025662">
    <property type="entry name" value="Sigma_54_int_dom_ATP-bd_1"/>
</dbReference>
<dbReference type="PANTHER" id="PTHR32071">
    <property type="entry name" value="TRANSCRIPTIONAL REGULATORY PROTEIN"/>
    <property type="match status" value="1"/>
</dbReference>
<dbReference type="SMART" id="SM00448">
    <property type="entry name" value="REC"/>
    <property type="match status" value="1"/>
</dbReference>
<dbReference type="EMBL" id="JBBHLI010000012">
    <property type="protein sequence ID" value="MEK9502570.1"/>
    <property type="molecule type" value="Genomic_DNA"/>
</dbReference>
<dbReference type="InterPro" id="IPR027417">
    <property type="entry name" value="P-loop_NTPase"/>
</dbReference>
<evidence type="ECO:0000259" key="7">
    <source>
        <dbReference type="PROSITE" id="PS50045"/>
    </source>
</evidence>
<dbReference type="SMART" id="SM00382">
    <property type="entry name" value="AAA"/>
    <property type="match status" value="1"/>
</dbReference>
<dbReference type="Gene3D" id="3.40.50.2300">
    <property type="match status" value="1"/>
</dbReference>
<dbReference type="SUPFAM" id="SSF52172">
    <property type="entry name" value="CheY-like"/>
    <property type="match status" value="1"/>
</dbReference>
<feature type="region of interest" description="Disordered" evidence="6">
    <location>
        <begin position="380"/>
        <end position="402"/>
    </location>
</feature>
<evidence type="ECO:0000256" key="1">
    <source>
        <dbReference type="ARBA" id="ARBA00022741"/>
    </source>
</evidence>
<keyword evidence="1" id="KW-0547">Nucleotide-binding</keyword>
<dbReference type="InterPro" id="IPR002078">
    <property type="entry name" value="Sigma_54_int"/>
</dbReference>
<dbReference type="InterPro" id="IPR025944">
    <property type="entry name" value="Sigma_54_int_dom_CS"/>
</dbReference>
<dbReference type="SUPFAM" id="SSF46689">
    <property type="entry name" value="Homeodomain-like"/>
    <property type="match status" value="1"/>
</dbReference>
<reference evidence="9 10" key="1">
    <citation type="submission" date="2024-02" db="EMBL/GenBank/DDBJ databases">
        <title>A novel Gemmatimonadota bacterium.</title>
        <authorList>
            <person name="Du Z.-J."/>
            <person name="Ye Y.-Q."/>
        </authorList>
    </citation>
    <scope>NUCLEOTIDE SEQUENCE [LARGE SCALE GENOMIC DNA]</scope>
    <source>
        <strain evidence="9 10">DH-20</strain>
    </source>
</reference>
<evidence type="ECO:0000259" key="8">
    <source>
        <dbReference type="PROSITE" id="PS50110"/>
    </source>
</evidence>
<gene>
    <name evidence="9" type="ORF">WI372_16370</name>
</gene>
<dbReference type="Proteomes" id="UP001484239">
    <property type="component" value="Unassembled WGS sequence"/>
</dbReference>
<dbReference type="InterPro" id="IPR001789">
    <property type="entry name" value="Sig_transdc_resp-reg_receiver"/>
</dbReference>
<dbReference type="Pfam" id="PF00072">
    <property type="entry name" value="Response_reg"/>
    <property type="match status" value="1"/>
</dbReference>
<keyword evidence="10" id="KW-1185">Reference proteome</keyword>
<evidence type="ECO:0000256" key="3">
    <source>
        <dbReference type="ARBA" id="ARBA00023015"/>
    </source>
</evidence>
<dbReference type="Gene3D" id="3.40.50.300">
    <property type="entry name" value="P-loop containing nucleotide triphosphate hydrolases"/>
    <property type="match status" value="1"/>
</dbReference>